<dbReference type="InterPro" id="IPR011333">
    <property type="entry name" value="SKP1/BTB/POZ_sf"/>
</dbReference>
<keyword evidence="3" id="KW-1185">Reference proteome</keyword>
<feature type="region of interest" description="Disordered" evidence="1">
    <location>
        <begin position="115"/>
        <end position="135"/>
    </location>
</feature>
<dbReference type="AlphaFoldDB" id="A0AAI9E434"/>
<feature type="compositionally biased region" description="Low complexity" evidence="1">
    <location>
        <begin position="122"/>
        <end position="131"/>
    </location>
</feature>
<organism evidence="2 3">
    <name type="scientific">Lecanosticta acicola</name>
    <dbReference type="NCBI Taxonomy" id="111012"/>
    <lineage>
        <taxon>Eukaryota</taxon>
        <taxon>Fungi</taxon>
        <taxon>Dikarya</taxon>
        <taxon>Ascomycota</taxon>
        <taxon>Pezizomycotina</taxon>
        <taxon>Dothideomycetes</taxon>
        <taxon>Dothideomycetidae</taxon>
        <taxon>Mycosphaerellales</taxon>
        <taxon>Mycosphaerellaceae</taxon>
        <taxon>Lecanosticta</taxon>
    </lineage>
</organism>
<protein>
    <submittedName>
        <fullName evidence="2">Uncharacterized protein</fullName>
    </submittedName>
</protein>
<accession>A0AAI9E434</accession>
<dbReference type="Proteomes" id="UP001296104">
    <property type="component" value="Unassembled WGS sequence"/>
</dbReference>
<dbReference type="Gene3D" id="3.30.710.10">
    <property type="entry name" value="Potassium Channel Kv1.1, Chain A"/>
    <property type="match status" value="1"/>
</dbReference>
<evidence type="ECO:0000313" key="2">
    <source>
        <dbReference type="EMBL" id="CAK3814732.1"/>
    </source>
</evidence>
<evidence type="ECO:0000256" key="1">
    <source>
        <dbReference type="SAM" id="MobiDB-lite"/>
    </source>
</evidence>
<proteinExistence type="predicted"/>
<name>A0AAI9E434_9PEZI</name>
<comment type="caution">
    <text evidence="2">The sequence shown here is derived from an EMBL/GenBank/DDBJ whole genome shotgun (WGS) entry which is preliminary data.</text>
</comment>
<gene>
    <name evidence="2" type="ORF">LECACI_7A001084</name>
</gene>
<feature type="region of interest" description="Disordered" evidence="1">
    <location>
        <begin position="41"/>
        <end position="61"/>
    </location>
</feature>
<reference evidence="2" key="1">
    <citation type="submission" date="2023-11" db="EMBL/GenBank/DDBJ databases">
        <authorList>
            <person name="Alioto T."/>
            <person name="Alioto T."/>
            <person name="Gomez Garrido J."/>
        </authorList>
    </citation>
    <scope>NUCLEOTIDE SEQUENCE</scope>
</reference>
<evidence type="ECO:0000313" key="3">
    <source>
        <dbReference type="Proteomes" id="UP001296104"/>
    </source>
</evidence>
<dbReference type="EMBL" id="CAVMBE010000004">
    <property type="protein sequence ID" value="CAK3814732.1"/>
    <property type="molecule type" value="Genomic_DNA"/>
</dbReference>
<sequence length="228" mass="25807">MLSVPSTTVPQVALISFILGSIPITQSERHDGKYCVEKKNRLRRHSRSTSPQHAMDEQSRRTYHVHAKLLRERCPYLSRLQDEVDHALSLHDEKPDAFESYLPLLYTGEVAVLGDDERPKNENNNNNNNNNSEIDDDETIWTNVVDLYTLARKLEDLKSTNLVTDELVAMLRTASPPARIIDSLYRSDDAAADRLRKLFSPIMSSCRAISPGRCSASTLSRMRAPRAS</sequence>